<feature type="region of interest" description="Disordered" evidence="1">
    <location>
        <begin position="84"/>
        <end position="106"/>
    </location>
</feature>
<accession>A0AAV7MX91</accession>
<evidence type="ECO:0000313" key="3">
    <source>
        <dbReference type="Proteomes" id="UP001066276"/>
    </source>
</evidence>
<feature type="compositionally biased region" description="Acidic residues" evidence="1">
    <location>
        <begin position="90"/>
        <end position="100"/>
    </location>
</feature>
<protein>
    <submittedName>
        <fullName evidence="2">Uncharacterized protein</fullName>
    </submittedName>
</protein>
<dbReference type="AlphaFoldDB" id="A0AAV7MX91"/>
<reference evidence="2" key="1">
    <citation type="journal article" date="2022" name="bioRxiv">
        <title>Sequencing and chromosome-scale assembly of the giantPleurodeles waltlgenome.</title>
        <authorList>
            <person name="Brown T."/>
            <person name="Elewa A."/>
            <person name="Iarovenko S."/>
            <person name="Subramanian E."/>
            <person name="Araus A.J."/>
            <person name="Petzold A."/>
            <person name="Susuki M."/>
            <person name="Suzuki K.-i.T."/>
            <person name="Hayashi T."/>
            <person name="Toyoda A."/>
            <person name="Oliveira C."/>
            <person name="Osipova E."/>
            <person name="Leigh N.D."/>
            <person name="Simon A."/>
            <person name="Yun M.H."/>
        </authorList>
    </citation>
    <scope>NUCLEOTIDE SEQUENCE</scope>
    <source>
        <strain evidence="2">20211129_DDA</strain>
        <tissue evidence="2">Liver</tissue>
    </source>
</reference>
<name>A0AAV7MX91_PLEWA</name>
<proteinExistence type="predicted"/>
<evidence type="ECO:0000313" key="2">
    <source>
        <dbReference type="EMBL" id="KAJ1108222.1"/>
    </source>
</evidence>
<organism evidence="2 3">
    <name type="scientific">Pleurodeles waltl</name>
    <name type="common">Iberian ribbed newt</name>
    <dbReference type="NCBI Taxonomy" id="8319"/>
    <lineage>
        <taxon>Eukaryota</taxon>
        <taxon>Metazoa</taxon>
        <taxon>Chordata</taxon>
        <taxon>Craniata</taxon>
        <taxon>Vertebrata</taxon>
        <taxon>Euteleostomi</taxon>
        <taxon>Amphibia</taxon>
        <taxon>Batrachia</taxon>
        <taxon>Caudata</taxon>
        <taxon>Salamandroidea</taxon>
        <taxon>Salamandridae</taxon>
        <taxon>Pleurodelinae</taxon>
        <taxon>Pleurodeles</taxon>
    </lineage>
</organism>
<dbReference type="Proteomes" id="UP001066276">
    <property type="component" value="Chromosome 9"/>
</dbReference>
<gene>
    <name evidence="2" type="ORF">NDU88_005604</name>
</gene>
<comment type="caution">
    <text evidence="2">The sequence shown here is derived from an EMBL/GenBank/DDBJ whole genome shotgun (WGS) entry which is preliminary data.</text>
</comment>
<dbReference type="EMBL" id="JANPWB010000013">
    <property type="protein sequence ID" value="KAJ1108222.1"/>
    <property type="molecule type" value="Genomic_DNA"/>
</dbReference>
<evidence type="ECO:0000256" key="1">
    <source>
        <dbReference type="SAM" id="MobiDB-lite"/>
    </source>
</evidence>
<keyword evidence="3" id="KW-1185">Reference proteome</keyword>
<sequence length="110" mass="11447">MGWGRCGKEVKVGQEKFGLGVEKEFVVVGGVRLLTLGEDTLGEDTGDVWMVVGVVTARERGVVVCVPVMAVVAVDVVHAGVSVDETGREEGDEEEGDTVEAVDVGVSACV</sequence>